<dbReference type="InterPro" id="IPR003313">
    <property type="entry name" value="AraC-bd"/>
</dbReference>
<evidence type="ECO:0000256" key="3">
    <source>
        <dbReference type="ARBA" id="ARBA00023163"/>
    </source>
</evidence>
<evidence type="ECO:0000256" key="2">
    <source>
        <dbReference type="ARBA" id="ARBA00023125"/>
    </source>
</evidence>
<proteinExistence type="predicted"/>
<keyword evidence="3" id="KW-0804">Transcription</keyword>
<accession>A0A9D2ESD2</accession>
<evidence type="ECO:0000259" key="4">
    <source>
        <dbReference type="PROSITE" id="PS01124"/>
    </source>
</evidence>
<reference evidence="5" key="1">
    <citation type="journal article" date="2021" name="PeerJ">
        <title>Extensive microbial diversity within the chicken gut microbiome revealed by metagenomics and culture.</title>
        <authorList>
            <person name="Gilroy R."/>
            <person name="Ravi A."/>
            <person name="Getino M."/>
            <person name="Pursley I."/>
            <person name="Horton D.L."/>
            <person name="Alikhan N.F."/>
            <person name="Baker D."/>
            <person name="Gharbi K."/>
            <person name="Hall N."/>
            <person name="Watson M."/>
            <person name="Adriaenssens E.M."/>
            <person name="Foster-Nyarko E."/>
            <person name="Jarju S."/>
            <person name="Secka A."/>
            <person name="Antonio M."/>
            <person name="Oren A."/>
            <person name="Chaudhuri R.R."/>
            <person name="La Ragione R."/>
            <person name="Hildebrand F."/>
            <person name="Pallen M.J."/>
        </authorList>
    </citation>
    <scope>NUCLEOTIDE SEQUENCE</scope>
    <source>
        <strain evidence="5">ChiSxjej1B13-11774</strain>
    </source>
</reference>
<dbReference type="GO" id="GO:0003700">
    <property type="term" value="F:DNA-binding transcription factor activity"/>
    <property type="evidence" value="ECO:0007669"/>
    <property type="project" value="InterPro"/>
</dbReference>
<organism evidence="5 6">
    <name type="scientific">Candidatus Gemmiger excrementigallinarum</name>
    <dbReference type="NCBI Taxonomy" id="2838609"/>
    <lineage>
        <taxon>Bacteria</taxon>
        <taxon>Bacillati</taxon>
        <taxon>Bacillota</taxon>
        <taxon>Clostridia</taxon>
        <taxon>Eubacteriales</taxon>
        <taxon>Gemmiger</taxon>
    </lineage>
</organism>
<dbReference type="AlphaFoldDB" id="A0A9D2ESD2"/>
<dbReference type="PROSITE" id="PS01124">
    <property type="entry name" value="HTH_ARAC_FAMILY_2"/>
    <property type="match status" value="1"/>
</dbReference>
<keyword evidence="2" id="KW-0238">DNA-binding</keyword>
<dbReference type="InterPro" id="IPR009057">
    <property type="entry name" value="Homeodomain-like_sf"/>
</dbReference>
<dbReference type="GO" id="GO:0043565">
    <property type="term" value="F:sequence-specific DNA binding"/>
    <property type="evidence" value="ECO:0007669"/>
    <property type="project" value="InterPro"/>
</dbReference>
<dbReference type="Gene3D" id="2.60.120.10">
    <property type="entry name" value="Jelly Rolls"/>
    <property type="match status" value="1"/>
</dbReference>
<dbReference type="PANTHER" id="PTHR46796">
    <property type="entry name" value="HTH-TYPE TRANSCRIPTIONAL ACTIVATOR RHAS-RELATED"/>
    <property type="match status" value="1"/>
</dbReference>
<dbReference type="Pfam" id="PF02311">
    <property type="entry name" value="AraC_binding"/>
    <property type="match status" value="1"/>
</dbReference>
<name>A0A9D2ESD2_9FIRM</name>
<dbReference type="SMART" id="SM00342">
    <property type="entry name" value="HTH_ARAC"/>
    <property type="match status" value="1"/>
</dbReference>
<dbReference type="Gene3D" id="1.10.10.60">
    <property type="entry name" value="Homeodomain-like"/>
    <property type="match status" value="2"/>
</dbReference>
<dbReference type="SUPFAM" id="SSF46689">
    <property type="entry name" value="Homeodomain-like"/>
    <property type="match status" value="2"/>
</dbReference>
<dbReference type="EMBL" id="DXBP01000056">
    <property type="protein sequence ID" value="HIZ42783.1"/>
    <property type="molecule type" value="Genomic_DNA"/>
</dbReference>
<dbReference type="Proteomes" id="UP000824048">
    <property type="component" value="Unassembled WGS sequence"/>
</dbReference>
<dbReference type="InterPro" id="IPR018060">
    <property type="entry name" value="HTH_AraC"/>
</dbReference>
<feature type="domain" description="HTH araC/xylS-type" evidence="4">
    <location>
        <begin position="174"/>
        <end position="271"/>
    </location>
</feature>
<dbReference type="SUPFAM" id="SSF51215">
    <property type="entry name" value="Regulatory protein AraC"/>
    <property type="match status" value="1"/>
</dbReference>
<dbReference type="Pfam" id="PF12833">
    <property type="entry name" value="HTH_18"/>
    <property type="match status" value="1"/>
</dbReference>
<evidence type="ECO:0000256" key="1">
    <source>
        <dbReference type="ARBA" id="ARBA00023015"/>
    </source>
</evidence>
<comment type="caution">
    <text evidence="5">The sequence shown here is derived from an EMBL/GenBank/DDBJ whole genome shotgun (WGS) entry which is preliminary data.</text>
</comment>
<sequence length="275" mass="31785">MIASDYEIYRYRSTYMNEVELHHHDFYEVYLLLRGRVEYIVENHIYRMRPGDWMLTSPLELHQARIVTDADAYERFVLWIARPYLDRLSTPRTSLTRCFDTSVVNHTNLLRLPGAAGAQMRASIERLCSLRTSKEYGSDLLAQGALVELMIGLNRAAEERGDARPAGTSDQVVDAVLHYINEHYSETLTLDQLAEKFFISKYHLLRKFDAQVGTTVHRYILQKRLLNAKQLLAGGVPPNEVCQYCGFGDYANFYRAFKAEYNQTPRQYIQAVRGA</sequence>
<gene>
    <name evidence="5" type="ORF">H9811_09500</name>
</gene>
<dbReference type="InterPro" id="IPR037923">
    <property type="entry name" value="HTH-like"/>
</dbReference>
<keyword evidence="1" id="KW-0805">Transcription regulation</keyword>
<reference evidence="5" key="2">
    <citation type="submission" date="2021-04" db="EMBL/GenBank/DDBJ databases">
        <authorList>
            <person name="Gilroy R."/>
        </authorList>
    </citation>
    <scope>NUCLEOTIDE SEQUENCE</scope>
    <source>
        <strain evidence="5">ChiSxjej1B13-11774</strain>
    </source>
</reference>
<protein>
    <submittedName>
        <fullName evidence="5">AraC family transcriptional regulator</fullName>
    </submittedName>
</protein>
<evidence type="ECO:0000313" key="6">
    <source>
        <dbReference type="Proteomes" id="UP000824048"/>
    </source>
</evidence>
<dbReference type="InterPro" id="IPR014710">
    <property type="entry name" value="RmlC-like_jellyroll"/>
</dbReference>
<evidence type="ECO:0000313" key="5">
    <source>
        <dbReference type="EMBL" id="HIZ42783.1"/>
    </source>
</evidence>
<dbReference type="InterPro" id="IPR050204">
    <property type="entry name" value="AraC_XylS_family_regulators"/>
</dbReference>